<comment type="caution">
    <text evidence="2">The sequence shown here is derived from an EMBL/GenBank/DDBJ whole genome shotgun (WGS) entry which is preliminary data.</text>
</comment>
<feature type="region of interest" description="Disordered" evidence="1">
    <location>
        <begin position="1"/>
        <end position="20"/>
    </location>
</feature>
<gene>
    <name evidence="2" type="ORF">Fcan01_20006</name>
</gene>
<dbReference type="AlphaFoldDB" id="A0A226DK42"/>
<protein>
    <recommendedName>
        <fullName evidence="4">Three-Cys-motif partner protein TcmP</fullName>
    </recommendedName>
</protein>
<feature type="region of interest" description="Disordered" evidence="1">
    <location>
        <begin position="404"/>
        <end position="513"/>
    </location>
</feature>
<evidence type="ECO:0008006" key="4">
    <source>
        <dbReference type="Google" id="ProtNLM"/>
    </source>
</evidence>
<sequence length="513" mass="58340">MDNTTDQPHSSNKGHFKAKQDRGHVKHYILEKYLQAWLPKMSHGEYRLYQKILYVDGFAGTGEFEKSGEDGSPAVALKAVLGHSHGEKLVVDIHMIFIELNPKSAKALEEKLGKVQYDFRTPVKRKNKITWEVINGNFVEEMDRLLDNPEFIGAPIFLFADPFGYDGKIMPMRLLNQVLARPSSEVFLNVMDGSANRFFNIENREDAITQLVGSEKWIEAVRGEDLNPSDRILRFITVYKQNLNAEYKLHFGMRSKKNNRHMYNLVFGTNHPAGLEVMKRAMTNASQDIESLYFSEFLTSRVPQVDVTTKEYKIVCARNTLKRLWWEFSDTEEPLSGSAIANFILRETPYFFNFKRQLGKLLQSAVTIGSGKFDERSFRLSEITAAGLIQLEIQGLQLEEPVVSKKGRLSGPKKPNAKQKVGSLNFKKSSPTDIMKGSRGSRVKTPIKNQHSKASTSSEITPDMTLVKLWGQQKARQEQQTHVRNLSNEMHKQVNKVETITDDDSSSEDESVG</sequence>
<proteinExistence type="predicted"/>
<dbReference type="Proteomes" id="UP000198287">
    <property type="component" value="Unassembled WGS sequence"/>
</dbReference>
<dbReference type="InterPro" id="IPR031009">
    <property type="entry name" value="Tcm_partner"/>
</dbReference>
<dbReference type="EMBL" id="LNIX01000018">
    <property type="protein sequence ID" value="OXA45368.1"/>
    <property type="molecule type" value="Genomic_DNA"/>
</dbReference>
<accession>A0A226DK42</accession>
<evidence type="ECO:0000313" key="2">
    <source>
        <dbReference type="EMBL" id="OXA45368.1"/>
    </source>
</evidence>
<feature type="compositionally biased region" description="Polar residues" evidence="1">
    <location>
        <begin position="447"/>
        <end position="460"/>
    </location>
</feature>
<dbReference type="NCBIfam" id="TIGR04474">
    <property type="entry name" value="tcm_partner"/>
    <property type="match status" value="1"/>
</dbReference>
<evidence type="ECO:0000256" key="1">
    <source>
        <dbReference type="SAM" id="MobiDB-lite"/>
    </source>
</evidence>
<organism evidence="2 3">
    <name type="scientific">Folsomia candida</name>
    <name type="common">Springtail</name>
    <dbReference type="NCBI Taxonomy" id="158441"/>
    <lineage>
        <taxon>Eukaryota</taxon>
        <taxon>Metazoa</taxon>
        <taxon>Ecdysozoa</taxon>
        <taxon>Arthropoda</taxon>
        <taxon>Hexapoda</taxon>
        <taxon>Collembola</taxon>
        <taxon>Entomobryomorpha</taxon>
        <taxon>Isotomoidea</taxon>
        <taxon>Isotomidae</taxon>
        <taxon>Proisotominae</taxon>
        <taxon>Folsomia</taxon>
    </lineage>
</organism>
<keyword evidence="3" id="KW-1185">Reference proteome</keyword>
<feature type="compositionally biased region" description="Acidic residues" evidence="1">
    <location>
        <begin position="500"/>
        <end position="513"/>
    </location>
</feature>
<name>A0A226DK42_FOLCA</name>
<reference evidence="2 3" key="1">
    <citation type="submission" date="2015-12" db="EMBL/GenBank/DDBJ databases">
        <title>The genome of Folsomia candida.</title>
        <authorList>
            <person name="Faddeeva A."/>
            <person name="Derks M.F."/>
            <person name="Anvar Y."/>
            <person name="Smit S."/>
            <person name="Van Straalen N."/>
            <person name="Roelofs D."/>
        </authorList>
    </citation>
    <scope>NUCLEOTIDE SEQUENCE [LARGE SCALE GENOMIC DNA]</scope>
    <source>
        <strain evidence="2 3">VU population</strain>
        <tissue evidence="2">Whole body</tissue>
    </source>
</reference>
<feature type="compositionally biased region" description="Polar residues" evidence="1">
    <location>
        <begin position="1"/>
        <end position="11"/>
    </location>
</feature>
<evidence type="ECO:0000313" key="3">
    <source>
        <dbReference type="Proteomes" id="UP000198287"/>
    </source>
</evidence>